<dbReference type="InterPro" id="IPR052155">
    <property type="entry name" value="Biofilm_reg_signaling"/>
</dbReference>
<dbReference type="PROSITE" id="PS50887">
    <property type="entry name" value="GGDEF"/>
    <property type="match status" value="1"/>
</dbReference>
<dbReference type="RefSeq" id="WP_109515208.1">
    <property type="nucleotide sequence ID" value="NZ_PDOA01000001.1"/>
</dbReference>
<proteinExistence type="predicted"/>
<evidence type="ECO:0000256" key="2">
    <source>
        <dbReference type="SAM" id="Phobius"/>
    </source>
</evidence>
<evidence type="ECO:0000259" key="4">
    <source>
        <dbReference type="PROSITE" id="PS50887"/>
    </source>
</evidence>
<dbReference type="Gene3D" id="3.30.70.270">
    <property type="match status" value="1"/>
</dbReference>
<dbReference type="SUPFAM" id="SSF141868">
    <property type="entry name" value="EAL domain-like"/>
    <property type="match status" value="1"/>
</dbReference>
<dbReference type="OrthoDB" id="9793210at2"/>
<dbReference type="InterPro" id="IPR035919">
    <property type="entry name" value="EAL_sf"/>
</dbReference>
<gene>
    <name evidence="5" type="ORF">CR165_01660</name>
</gene>
<protein>
    <submittedName>
        <fullName evidence="5">Diguanylate cyclase</fullName>
    </submittedName>
</protein>
<dbReference type="FunFam" id="3.30.70.270:FF:000001">
    <property type="entry name" value="Diguanylate cyclase domain protein"/>
    <property type="match status" value="1"/>
</dbReference>
<dbReference type="FunFam" id="3.20.20.450:FF:000001">
    <property type="entry name" value="Cyclic di-GMP phosphodiesterase yahA"/>
    <property type="match status" value="1"/>
</dbReference>
<dbReference type="CDD" id="cd01949">
    <property type="entry name" value="GGDEF"/>
    <property type="match status" value="1"/>
</dbReference>
<dbReference type="Proteomes" id="UP000245048">
    <property type="component" value="Unassembled WGS sequence"/>
</dbReference>
<dbReference type="GO" id="GO:0071111">
    <property type="term" value="F:cyclic-guanylate-specific phosphodiesterase activity"/>
    <property type="evidence" value="ECO:0007669"/>
    <property type="project" value="UniProtKB-EC"/>
</dbReference>
<dbReference type="SUPFAM" id="SSF55073">
    <property type="entry name" value="Nucleotide cyclase"/>
    <property type="match status" value="1"/>
</dbReference>
<accession>A0A2U1V9P2</accession>
<comment type="caution">
    <text evidence="5">The sequence shown here is derived from an EMBL/GenBank/DDBJ whole genome shotgun (WGS) entry which is preliminary data.</text>
</comment>
<dbReference type="PROSITE" id="PS50883">
    <property type="entry name" value="EAL"/>
    <property type="match status" value="1"/>
</dbReference>
<dbReference type="Pfam" id="PF00563">
    <property type="entry name" value="EAL"/>
    <property type="match status" value="1"/>
</dbReference>
<dbReference type="GO" id="GO:0071732">
    <property type="term" value="P:cellular response to nitric oxide"/>
    <property type="evidence" value="ECO:0007669"/>
    <property type="project" value="UniProtKB-ARBA"/>
</dbReference>
<sequence>MQYSSALPLLQRLRIRTRRRHSLELPPRSADETSPLLSLMLALAALAALAVALVPPASYLLALQAHEAGRLETRAGYLANELARRSWLIEQEDHRGALGILRQNASPSMAAEHVRLLQADGSLLAEATPLEPLARPLLTRRAAVPRDSGPQAEVEVTRSLRPALQKAALLLLLCLLLGGMIFVLLRLLPMWMLRQALGHASYLATHDTLTGLSNRLAFQDRLSHALLAAHREGRVVALLVIDLDDFKEVNDTHGHAAGDRLLREVAQRMGQGMRASDTLARIGGDEFAIIQTAGHQPQAAEGLARRLLTLMNEPIMLEGRARPVRLSIGIALSRAGGATEPAQLVHDADMAMYQAKQSRAGGYHFHSPALSRKLRERRLLEQDLRQAHAQQQFRLDYQPLVYLGSGQVSGGEALLRWHRPGHGNMPPDLFIPLLEETGLIVPVGAWVLETACREAARWPARMSVAVNVSTIQFRKPGLCEAVEGALRSSGLPAHRLELEITESVLLHDTPETLATLQRLRKIGVRIAMDDFGTGYSSLSYLHHFAFDKIKIDRSFVQRMAQDPNAKAVIRAVVNISQTLGIRALAEGVENAEQAEVLRQEGCAEVQGYLFGRPMPPEQFAALHARLRRPA</sequence>
<dbReference type="EMBL" id="PDOA01000001">
    <property type="protein sequence ID" value="PWC30637.1"/>
    <property type="molecule type" value="Genomic_DNA"/>
</dbReference>
<dbReference type="PANTHER" id="PTHR44757">
    <property type="entry name" value="DIGUANYLATE CYCLASE DGCP"/>
    <property type="match status" value="1"/>
</dbReference>
<keyword evidence="2" id="KW-1133">Transmembrane helix</keyword>
<evidence type="ECO:0000259" key="3">
    <source>
        <dbReference type="PROSITE" id="PS50883"/>
    </source>
</evidence>
<dbReference type="InterPro" id="IPR000160">
    <property type="entry name" value="GGDEF_dom"/>
</dbReference>
<dbReference type="InterPro" id="IPR043128">
    <property type="entry name" value="Rev_trsase/Diguanyl_cyclase"/>
</dbReference>
<feature type="domain" description="EAL" evidence="3">
    <location>
        <begin position="377"/>
        <end position="627"/>
    </location>
</feature>
<feature type="transmembrane region" description="Helical" evidence="2">
    <location>
        <begin position="36"/>
        <end position="62"/>
    </location>
</feature>
<keyword evidence="2" id="KW-0812">Transmembrane</keyword>
<dbReference type="SMART" id="SM00267">
    <property type="entry name" value="GGDEF"/>
    <property type="match status" value="1"/>
</dbReference>
<organism evidence="5 6">
    <name type="scientific">Teichococcus aestuarii</name>
    <dbReference type="NCBI Taxonomy" id="568898"/>
    <lineage>
        <taxon>Bacteria</taxon>
        <taxon>Pseudomonadati</taxon>
        <taxon>Pseudomonadota</taxon>
        <taxon>Alphaproteobacteria</taxon>
        <taxon>Acetobacterales</taxon>
        <taxon>Roseomonadaceae</taxon>
        <taxon>Roseomonas</taxon>
    </lineage>
</organism>
<evidence type="ECO:0000313" key="5">
    <source>
        <dbReference type="EMBL" id="PWC30637.1"/>
    </source>
</evidence>
<comment type="catalytic activity">
    <reaction evidence="1">
        <text>3',3'-c-di-GMP + H2O = 5'-phosphoguanylyl(3'-&gt;5')guanosine + H(+)</text>
        <dbReference type="Rhea" id="RHEA:24902"/>
        <dbReference type="ChEBI" id="CHEBI:15377"/>
        <dbReference type="ChEBI" id="CHEBI:15378"/>
        <dbReference type="ChEBI" id="CHEBI:58754"/>
        <dbReference type="ChEBI" id="CHEBI:58805"/>
        <dbReference type="EC" id="3.1.4.52"/>
    </reaction>
    <physiologicalReaction direction="left-to-right" evidence="1">
        <dbReference type="Rhea" id="RHEA:24903"/>
    </physiologicalReaction>
</comment>
<keyword evidence="6" id="KW-1185">Reference proteome</keyword>
<evidence type="ECO:0000256" key="1">
    <source>
        <dbReference type="ARBA" id="ARBA00051114"/>
    </source>
</evidence>
<evidence type="ECO:0000313" key="6">
    <source>
        <dbReference type="Proteomes" id="UP000245048"/>
    </source>
</evidence>
<feature type="domain" description="GGDEF" evidence="4">
    <location>
        <begin position="234"/>
        <end position="368"/>
    </location>
</feature>
<dbReference type="InterPro" id="IPR029787">
    <property type="entry name" value="Nucleotide_cyclase"/>
</dbReference>
<dbReference type="Pfam" id="PF00990">
    <property type="entry name" value="GGDEF"/>
    <property type="match status" value="1"/>
</dbReference>
<dbReference type="PANTHER" id="PTHR44757:SF2">
    <property type="entry name" value="BIOFILM ARCHITECTURE MAINTENANCE PROTEIN MBAA"/>
    <property type="match status" value="1"/>
</dbReference>
<name>A0A2U1V9P2_9PROT</name>
<dbReference type="NCBIfam" id="TIGR00254">
    <property type="entry name" value="GGDEF"/>
    <property type="match status" value="1"/>
</dbReference>
<dbReference type="CDD" id="cd01948">
    <property type="entry name" value="EAL"/>
    <property type="match status" value="1"/>
</dbReference>
<reference evidence="6" key="1">
    <citation type="submission" date="2017-10" db="EMBL/GenBank/DDBJ databases">
        <authorList>
            <person name="Toshchakov S.V."/>
            <person name="Goeva M.A."/>
        </authorList>
    </citation>
    <scope>NUCLEOTIDE SEQUENCE [LARGE SCALE GENOMIC DNA]</scope>
    <source>
        <strain evidence="6">JR1/69-1-13</strain>
    </source>
</reference>
<dbReference type="SMART" id="SM00052">
    <property type="entry name" value="EAL"/>
    <property type="match status" value="1"/>
</dbReference>
<dbReference type="AlphaFoldDB" id="A0A2U1V9P2"/>
<feature type="transmembrane region" description="Helical" evidence="2">
    <location>
        <begin position="168"/>
        <end position="192"/>
    </location>
</feature>
<dbReference type="Gene3D" id="3.20.20.450">
    <property type="entry name" value="EAL domain"/>
    <property type="match status" value="1"/>
</dbReference>
<keyword evidence="2" id="KW-0472">Membrane</keyword>
<dbReference type="InterPro" id="IPR001633">
    <property type="entry name" value="EAL_dom"/>
</dbReference>